<evidence type="ECO:0000256" key="9">
    <source>
        <dbReference type="ARBA" id="ARBA00070261"/>
    </source>
</evidence>
<evidence type="ECO:0000256" key="14">
    <source>
        <dbReference type="ARBA" id="ARBA00080901"/>
    </source>
</evidence>
<feature type="compositionally biased region" description="Basic and acidic residues" evidence="19">
    <location>
        <begin position="783"/>
        <end position="797"/>
    </location>
</feature>
<feature type="region of interest" description="Disordered" evidence="19">
    <location>
        <begin position="782"/>
        <end position="818"/>
    </location>
</feature>
<dbReference type="FunFam" id="1.10.555.10:FF:000002">
    <property type="entry name" value="rho GTPase-activating protein 32 isoform X1"/>
    <property type="match status" value="1"/>
</dbReference>
<dbReference type="GO" id="GO:0005654">
    <property type="term" value="C:nucleoplasm"/>
    <property type="evidence" value="ECO:0007669"/>
    <property type="project" value="TreeGrafter"/>
</dbReference>
<dbReference type="SUPFAM" id="SSF48350">
    <property type="entry name" value="GTPase activation domain, GAP"/>
    <property type="match status" value="1"/>
</dbReference>
<dbReference type="GO" id="GO:0005096">
    <property type="term" value="F:GTPase activator activity"/>
    <property type="evidence" value="ECO:0007669"/>
    <property type="project" value="UniProtKB-KW"/>
</dbReference>
<evidence type="ECO:0000313" key="23">
    <source>
        <dbReference type="Proteomes" id="UP000694387"/>
    </source>
</evidence>
<evidence type="ECO:0000256" key="19">
    <source>
        <dbReference type="SAM" id="MobiDB-lite"/>
    </source>
</evidence>
<dbReference type="Pfam" id="PF00620">
    <property type="entry name" value="RhoGAP"/>
    <property type="match status" value="1"/>
</dbReference>
<keyword evidence="6" id="KW-0963">Cytoplasm</keyword>
<feature type="compositionally biased region" description="Basic and acidic residues" evidence="19">
    <location>
        <begin position="1782"/>
        <end position="1796"/>
    </location>
</feature>
<dbReference type="CDD" id="cd04384">
    <property type="entry name" value="RhoGAP_CdGAP"/>
    <property type="match status" value="1"/>
</dbReference>
<gene>
    <name evidence="22" type="primary">ARHGAP32</name>
</gene>
<evidence type="ECO:0000256" key="12">
    <source>
        <dbReference type="ARBA" id="ARBA00077812"/>
    </source>
</evidence>
<dbReference type="GO" id="GO:0005794">
    <property type="term" value="C:Golgi apparatus"/>
    <property type="evidence" value="ECO:0007669"/>
    <property type="project" value="TreeGrafter"/>
</dbReference>
<feature type="region of interest" description="Disordered" evidence="19">
    <location>
        <begin position="1169"/>
        <end position="1217"/>
    </location>
</feature>
<feature type="compositionally biased region" description="Polar residues" evidence="19">
    <location>
        <begin position="799"/>
        <end position="814"/>
    </location>
</feature>
<feature type="compositionally biased region" description="Polar residues" evidence="19">
    <location>
        <begin position="1169"/>
        <end position="1178"/>
    </location>
</feature>
<dbReference type="PANTHER" id="PTHR15729">
    <property type="entry name" value="CDC42 GTPASE-ACTIVATING PROTEIN"/>
    <property type="match status" value="1"/>
</dbReference>
<feature type="domain" description="Rho-GAP" evidence="21">
    <location>
        <begin position="332"/>
        <end position="527"/>
    </location>
</feature>
<dbReference type="GO" id="GO:0001650">
    <property type="term" value="C:fibrillar center"/>
    <property type="evidence" value="ECO:0007669"/>
    <property type="project" value="TreeGrafter"/>
</dbReference>
<feature type="region of interest" description="Disordered" evidence="19">
    <location>
        <begin position="1621"/>
        <end position="1686"/>
    </location>
</feature>
<feature type="region of interest" description="Disordered" evidence="19">
    <location>
        <begin position="1129"/>
        <end position="1150"/>
    </location>
</feature>
<keyword evidence="5" id="KW-0343">GTPase activation</keyword>
<evidence type="ECO:0000256" key="6">
    <source>
        <dbReference type="ARBA" id="ARBA00022490"/>
    </source>
</evidence>
<dbReference type="InterPro" id="IPR036028">
    <property type="entry name" value="SH3-like_dom_sf"/>
</dbReference>
<evidence type="ECO:0000256" key="5">
    <source>
        <dbReference type="ARBA" id="ARBA00022468"/>
    </source>
</evidence>
<dbReference type="InterPro" id="IPR008936">
    <property type="entry name" value="Rho_GTPase_activation_prot"/>
</dbReference>
<dbReference type="GO" id="GO:0015629">
    <property type="term" value="C:actin cytoskeleton"/>
    <property type="evidence" value="ECO:0007669"/>
    <property type="project" value="TreeGrafter"/>
</dbReference>
<dbReference type="FunFam" id="2.30.30.40:FF:000030">
    <property type="entry name" value="rho GTPase-activating protein 32 isoform X2"/>
    <property type="match status" value="1"/>
</dbReference>
<dbReference type="GO" id="GO:1901981">
    <property type="term" value="F:phosphatidylinositol phosphate binding"/>
    <property type="evidence" value="ECO:0007669"/>
    <property type="project" value="InterPro"/>
</dbReference>
<dbReference type="InterPro" id="IPR051576">
    <property type="entry name" value="PX-Rho_GAP"/>
</dbReference>
<evidence type="ECO:0000256" key="10">
    <source>
        <dbReference type="ARBA" id="ARBA00075213"/>
    </source>
</evidence>
<dbReference type="CDD" id="cd11835">
    <property type="entry name" value="SH3_ARHGAP32_33"/>
    <property type="match status" value="1"/>
</dbReference>
<dbReference type="SMART" id="SM00324">
    <property type="entry name" value="RhoGAP"/>
    <property type="match status" value="1"/>
</dbReference>
<dbReference type="Gene3D" id="3.30.1520.10">
    <property type="entry name" value="Phox-like domain"/>
    <property type="match status" value="1"/>
</dbReference>
<comment type="subcellular location">
    <subcellularLocation>
        <location evidence="2">Cytoplasm</location>
    </subcellularLocation>
    <subcellularLocation>
        <location evidence="1">Endomembrane system</location>
    </subcellularLocation>
</comment>
<dbReference type="CDD" id="cd07298">
    <property type="entry name" value="PX_RICS"/>
    <property type="match status" value="1"/>
</dbReference>
<feature type="domain" description="SH3" evidence="20">
    <location>
        <begin position="219"/>
        <end position="281"/>
    </location>
</feature>
<reference evidence="22" key="2">
    <citation type="submission" date="2025-08" db="UniProtKB">
        <authorList>
            <consortium name="Ensembl"/>
        </authorList>
    </citation>
    <scope>IDENTIFICATION</scope>
</reference>
<keyword evidence="7" id="KW-0472">Membrane</keyword>
<comment type="function">
    <text evidence="8">GTPase-activating protein (GAP) promoting GTP hydrolysis on RHOA, CDC42 and RAC1 small GTPases. May be involved in the differentiation of neuronal cells during the formation of neurite extensions. Involved in NMDA receptor activity-dependent actin reorganization in dendritic spines. May mediate cross-talks between Ras- and Rho-regulated signaling pathways in cell growth regulation. Isoform 2 has higher GAP activity.</text>
</comment>
<dbReference type="GO" id="GO:0007264">
    <property type="term" value="P:small GTPase-mediated signal transduction"/>
    <property type="evidence" value="ECO:0007669"/>
    <property type="project" value="TreeGrafter"/>
</dbReference>
<evidence type="ECO:0000256" key="13">
    <source>
        <dbReference type="ARBA" id="ARBA00078814"/>
    </source>
</evidence>
<name>A0A9L0IXE1_EQUAS</name>
<dbReference type="InterPro" id="IPR042139">
    <property type="entry name" value="PX_ARHGAP32"/>
</dbReference>
<feature type="region of interest" description="Disordered" evidence="19">
    <location>
        <begin position="1765"/>
        <end position="1816"/>
    </location>
</feature>
<dbReference type="PROSITE" id="PS50002">
    <property type="entry name" value="SH3"/>
    <property type="match status" value="1"/>
</dbReference>
<feature type="compositionally biased region" description="Basic and acidic residues" evidence="19">
    <location>
        <begin position="1646"/>
        <end position="1661"/>
    </location>
</feature>
<dbReference type="InterPro" id="IPR000198">
    <property type="entry name" value="RhoGAP_dom"/>
</dbReference>
<dbReference type="Proteomes" id="UP000694387">
    <property type="component" value="Chromosome 20"/>
</dbReference>
<dbReference type="SUPFAM" id="SSF50044">
    <property type="entry name" value="SH3-domain"/>
    <property type="match status" value="1"/>
</dbReference>
<reference evidence="22" key="3">
    <citation type="submission" date="2025-09" db="UniProtKB">
        <authorList>
            <consortium name="Ensembl"/>
        </authorList>
    </citation>
    <scope>IDENTIFICATION</scope>
</reference>
<evidence type="ECO:0000259" key="21">
    <source>
        <dbReference type="PROSITE" id="PS50238"/>
    </source>
</evidence>
<dbReference type="Gene3D" id="2.30.30.40">
    <property type="entry name" value="SH3 Domains"/>
    <property type="match status" value="1"/>
</dbReference>
<organism evidence="22 23">
    <name type="scientific">Equus asinus</name>
    <name type="common">Donkey</name>
    <name type="synonym">Equus africanus asinus</name>
    <dbReference type="NCBI Taxonomy" id="9793"/>
    <lineage>
        <taxon>Eukaryota</taxon>
        <taxon>Metazoa</taxon>
        <taxon>Chordata</taxon>
        <taxon>Craniata</taxon>
        <taxon>Vertebrata</taxon>
        <taxon>Euteleostomi</taxon>
        <taxon>Mammalia</taxon>
        <taxon>Eutheria</taxon>
        <taxon>Laurasiatheria</taxon>
        <taxon>Perissodactyla</taxon>
        <taxon>Equidae</taxon>
        <taxon>Equus</taxon>
    </lineage>
</organism>
<dbReference type="Gene3D" id="1.10.555.10">
    <property type="entry name" value="Rho GTPase activation protein"/>
    <property type="match status" value="1"/>
</dbReference>
<evidence type="ECO:0000256" key="11">
    <source>
        <dbReference type="ARBA" id="ARBA00077590"/>
    </source>
</evidence>
<sequence length="1910" mass="209563">MKSSIHSEEDDFVPELHRNVHPRERPDWEETLSAMARGADVPEISGDLSLKTCGSTASMKVKHVKKLPFTKGHFPKMAECAHFHYENVEFGSIQLSLSEEQNEVMKNGCESKELVYLVHIACQGKSWIVKRSYEDFRVLDKHLHLCIYDRRFSQLAELPRSDVLKDSPESVTQMLMAYLSRLSAIAGNKINCGPALTWMEIDNKGNHLLVHEESSINTPAVGAAHVIKRYTARAPDELTLEVGDIVSVIDMPPKVLSTWWRGKHGFQVGLFPGHCVELINQKIPQSVTNSVPKPVSKKHGKLITFLRTFMKSRPTKQKLKQRGILKERVFGCDLGEHLLNSGFEVPQVLQSCTAFIERYGIVDGIYRLSGVASNIQRLRHEFDSEHVPDLTKEPYVQDIHSVGSLCKLYFRELPNPLLTYQLYEKFSDAVSAATDEERLIKIHDVIQQLPPPHYRTLEFLMRHLSLLADYCSITNMHAKNLAIVWAPNLLRSKQIESACFSGTAAFMEVRIQSVVVEFILNHVDVLFSGKISAAIQEGAASLSRPKSLLVSSPSTKLLTLEEAQARTQAQVNSPIVTENKYIEVGEGPAALQGRFHTIIEFPLERRRPQNKMKKSPVGSWRSFFNLGKSSSVSKRKLQRNESEPSEMKAMALKGGRAEGTLRSAKSEESLSSLHAVDGDSKLFRPRRPRSSSDALSASFNGEMLGNRCNSYDNLPHDNESEDEVGLLHIPALMSPHSAEDVDLSPPDIGVASLDFDPMSFQCSPPKAESECLESGAFFLDSLGDSKDKPSTNKKDTEAGGSQSQTPGSTASSEPVSPLQEKLSPFFTLDLSPTEEKSSKPSSFTEKVVYAFSPKIGRKLSKSPSMNISEPISVTLPTRVSEVIGVVSNTAAQNASSPTWNKSVEESDVINRSPTQLVKMKTNEREAQEGCESEVQPLDQVAAAEVESPGKEEQSVSSSQSKAVPSGQTLAGAVTHDPPQDSVPVSSVTLIPPPPPPKNVARLLALALAESAQQASTQSLKRPGTSQAAYTNYGDVAVAAPEDKLPHCHSSVTLDKAYVQTERPAEQLCLQNIASVNCDQPIPDPAALGGHTHSNATATGEQLQQADFPGNQPHRTCLSGDPEKARITSVPLADSKSDDHVSFPEDQSAKNNMPAVSFVDQERSQLHFYSGNQPPSYLGTSVDKPHHPSELADKSPTPSNFPRDKICPPSGSPEENTSTATMAYTTAAPATAEVSTREANWDVIEQPTAADFAAATLQRTHRTNRPLPAPPSQRSAEQLPVVGQVQAATNVGLNNSHKIQGVVPAPERPPEPRAMDDPAPVLVIDNSAAAQCPISTPALQPGLPEKVWDGARAPPLHLRAEPVPVHSSCGYTAPVPPTRTMESKIAAAIHSSSVDATSSSSYHPFVTASLASVDDILPLPLPVPQPKHASQKTAYATFARPDVIAEPFGPENCLHFGMTPNCQYRPQSVPPHHNKLEQHQVYGSRSEPPASMGPRYNTYVAPGRNASGHHSKPCSRVELQGKNLYGYAGLPPRPRANVTGYFSGNDYNNVVNVAPTADVKHTYTSWDLEDMEKYRMQSIRRESRARQKVKGPVMSQYDNMTPAVQDDLGGIYVIHLRSKSDPGKTGLLSVAEGKEGRHPVKAISPEGDDRFYRKHPEPEFDRAHHHGGYGNGQSEKPSLPQKQSSLRNRKLHDMGCSLPEHRAHQEASHRQLCESKNGPPYPQGAGQLDYGPKGIPDTSEPVSYHNSGGKYIISGQESLRLNHKEVRLSKELERPRVRQPPAPEKHSRDCYKEEEHLTQSIAPPPKPERSHSLKLHHTQNVERDPSVLYQYQTHGKRQSSVTAVSQYDNLEGYHSPPQHQRGGFGGGVMGTYMPSGFPHPQNRTYATALGQGAFLPAELSLQHPETQIHAE</sequence>
<dbReference type="InterPro" id="IPR036871">
    <property type="entry name" value="PX_dom_sf"/>
</dbReference>
<dbReference type="SUPFAM" id="SSF64268">
    <property type="entry name" value="PX domain"/>
    <property type="match status" value="1"/>
</dbReference>
<evidence type="ECO:0000256" key="2">
    <source>
        <dbReference type="ARBA" id="ARBA00004496"/>
    </source>
</evidence>
<evidence type="ECO:0000256" key="7">
    <source>
        <dbReference type="ARBA" id="ARBA00023136"/>
    </source>
</evidence>
<accession>A0A9L0IXE1</accession>
<feature type="region of interest" description="Disordered" evidence="19">
    <location>
        <begin position="943"/>
        <end position="984"/>
    </location>
</feature>
<feature type="compositionally biased region" description="Low complexity" evidence="19">
    <location>
        <begin position="954"/>
        <end position="966"/>
    </location>
</feature>
<evidence type="ECO:0000256" key="1">
    <source>
        <dbReference type="ARBA" id="ARBA00004308"/>
    </source>
</evidence>
<feature type="compositionally biased region" description="Basic and acidic residues" evidence="19">
    <location>
        <begin position="1765"/>
        <end position="1775"/>
    </location>
</feature>
<feature type="region of interest" description="Disordered" evidence="19">
    <location>
        <begin position="1701"/>
        <end position="1727"/>
    </location>
</feature>
<dbReference type="FunFam" id="3.30.1520.10:FF:000009">
    <property type="entry name" value="rho GTPase-activating protein 32 isoform X2"/>
    <property type="match status" value="1"/>
</dbReference>
<comment type="similarity">
    <text evidence="3">Belongs to the PX domain-containing GAP family.</text>
</comment>
<keyword evidence="4 18" id="KW-0728">SH3 domain</keyword>
<dbReference type="InterPro" id="IPR001452">
    <property type="entry name" value="SH3_domain"/>
</dbReference>
<reference evidence="22 23" key="1">
    <citation type="journal article" date="2020" name="Nat. Commun.">
        <title>Donkey genomes provide new insights into domestication and selection for coat color.</title>
        <authorList>
            <person name="Wang"/>
            <person name="C."/>
            <person name="Li"/>
            <person name="H."/>
            <person name="Guo"/>
            <person name="Y."/>
            <person name="Huang"/>
            <person name="J."/>
            <person name="Sun"/>
            <person name="Y."/>
            <person name="Min"/>
            <person name="J."/>
            <person name="Wang"/>
            <person name="J."/>
            <person name="Fang"/>
            <person name="X."/>
            <person name="Zhao"/>
            <person name="Z."/>
            <person name="Wang"/>
            <person name="S."/>
            <person name="Zhang"/>
            <person name="Y."/>
            <person name="Liu"/>
            <person name="Q."/>
            <person name="Jiang"/>
            <person name="Q."/>
            <person name="Wang"/>
            <person name="X."/>
            <person name="Guo"/>
            <person name="Y."/>
            <person name="Yang"/>
            <person name="C."/>
            <person name="Wang"/>
            <person name="Y."/>
            <person name="Tian"/>
            <person name="F."/>
            <person name="Zhuang"/>
            <person name="G."/>
            <person name="Fan"/>
            <person name="Y."/>
            <person name="Gao"/>
            <person name="Q."/>
            <person name="Li"/>
            <person name="Y."/>
            <person name="Ju"/>
            <person name="Z."/>
            <person name="Li"/>
            <person name="J."/>
            <person name="Li"/>
            <person name="R."/>
            <person name="Hou"/>
            <person name="M."/>
            <person name="Yang"/>
            <person name="G."/>
            <person name="Liu"/>
            <person name="G."/>
            <person name="Liu"/>
            <person name="W."/>
            <person name="Guo"/>
            <person name="J."/>
            <person name="Pan"/>
            <person name="S."/>
            <person name="Fan"/>
            <person name="G."/>
            <person name="Zhang"/>
            <person name="W."/>
            <person name="Zhang"/>
            <person name="R."/>
            <person name="Yu"/>
            <person name="J."/>
            <person name="Zhang"/>
            <person name="X."/>
            <person name="Yin"/>
            <person name="Q."/>
            <person name="Ji"/>
            <person name="C."/>
            <person name="Jin"/>
            <person name="Y."/>
            <person name="Yue"/>
            <person name="G."/>
            <person name="Liu"/>
            <person name="M."/>
            <person name="Xu"/>
            <person name="J."/>
            <person name="Liu"/>
            <person name="S."/>
            <person name="Jordana"/>
            <person name="J."/>
            <person name="Noce"/>
            <person name="A."/>
            <person name="Amills"/>
            <person name="M."/>
            <person name="Wu"/>
            <person name="D.D."/>
            <person name="Li"/>
            <person name="S."/>
            <person name="Zhou"/>
            <person name="X. and Zhong"/>
            <person name="J."/>
        </authorList>
    </citation>
    <scope>NUCLEOTIDE SEQUENCE [LARGE SCALE GENOMIC DNA]</scope>
</reference>
<proteinExistence type="inferred from homology"/>
<feature type="compositionally biased region" description="Polar residues" evidence="19">
    <location>
        <begin position="1671"/>
        <end position="1685"/>
    </location>
</feature>
<evidence type="ECO:0000259" key="20">
    <source>
        <dbReference type="PROSITE" id="PS50002"/>
    </source>
</evidence>
<evidence type="ECO:0000256" key="18">
    <source>
        <dbReference type="PROSITE-ProRule" id="PRU00192"/>
    </source>
</evidence>
<dbReference type="GeneTree" id="ENSGT00940000154313"/>
<feature type="compositionally biased region" description="Basic and acidic residues" evidence="19">
    <location>
        <begin position="1701"/>
        <end position="1712"/>
    </location>
</feature>
<dbReference type="Pfam" id="PF14604">
    <property type="entry name" value="SH3_9"/>
    <property type="match status" value="1"/>
</dbReference>
<protein>
    <recommendedName>
        <fullName evidence="9">Rho GTPase-activating protein 32</fullName>
    </recommendedName>
    <alternativeName>
        <fullName evidence="14">Brain-specific Rho GTPase-activating protein</fullName>
    </alternativeName>
    <alternativeName>
        <fullName evidence="12">GAB-associated Cdc42/Rac GTPase-activating protein</fullName>
    </alternativeName>
    <alternativeName>
        <fullName evidence="10">GC-GAP</fullName>
    </alternativeName>
    <alternativeName>
        <fullName evidence="17">Rho-type GTPase-activating protein 32</fullName>
    </alternativeName>
    <alternativeName>
        <fullName evidence="11">Rho/Cdc42/Rac GTPase-activating protein RICS</fullName>
    </alternativeName>
    <alternativeName>
        <fullName evidence="15">RhoGAP involved in the beta-catenin-N-cadherin and NMDA receptor signaling</fullName>
    </alternativeName>
    <alternativeName>
        <fullName evidence="16">p200RhoGAP</fullName>
    </alternativeName>
    <alternativeName>
        <fullName evidence="13">p250GAP</fullName>
    </alternativeName>
</protein>
<evidence type="ECO:0000256" key="4">
    <source>
        <dbReference type="ARBA" id="ARBA00022443"/>
    </source>
</evidence>
<evidence type="ECO:0000256" key="3">
    <source>
        <dbReference type="ARBA" id="ARBA00008795"/>
    </source>
</evidence>
<dbReference type="PROSITE" id="PS50238">
    <property type="entry name" value="RHOGAP"/>
    <property type="match status" value="1"/>
</dbReference>
<evidence type="ECO:0000256" key="15">
    <source>
        <dbReference type="ARBA" id="ARBA00081362"/>
    </source>
</evidence>
<dbReference type="GO" id="GO:0005938">
    <property type="term" value="C:cell cortex"/>
    <property type="evidence" value="ECO:0007669"/>
    <property type="project" value="TreeGrafter"/>
</dbReference>
<evidence type="ECO:0000256" key="17">
    <source>
        <dbReference type="ARBA" id="ARBA00083410"/>
    </source>
</evidence>
<dbReference type="SMART" id="SM00326">
    <property type="entry name" value="SH3"/>
    <property type="match status" value="1"/>
</dbReference>
<feature type="compositionally biased region" description="Basic and acidic residues" evidence="19">
    <location>
        <begin position="1182"/>
        <end position="1192"/>
    </location>
</feature>
<evidence type="ECO:0000256" key="8">
    <source>
        <dbReference type="ARBA" id="ARBA00057139"/>
    </source>
</evidence>
<keyword evidence="23" id="KW-1185">Reference proteome</keyword>
<dbReference type="PANTHER" id="PTHR15729:SF13">
    <property type="entry name" value="RHO GTPASE-ACTIVATING PROTEIN 32"/>
    <property type="match status" value="1"/>
</dbReference>
<dbReference type="Ensembl" id="ENSEAST00005056402.1">
    <property type="protein sequence ID" value="ENSEASP00005042437.1"/>
    <property type="gene ID" value="ENSEASG00005022957.2"/>
</dbReference>
<evidence type="ECO:0000313" key="22">
    <source>
        <dbReference type="Ensembl" id="ENSEASP00005042437.1"/>
    </source>
</evidence>
<evidence type="ECO:0000256" key="16">
    <source>
        <dbReference type="ARBA" id="ARBA00081402"/>
    </source>
</evidence>